<dbReference type="EMBL" id="QICD01000016">
    <property type="protein sequence ID" value="RNL42590.1"/>
    <property type="molecule type" value="Genomic_DNA"/>
</dbReference>
<sequence length="184" mass="19432">MKTLFWNVRESATRAALLEATCCQLDDEACGAVEERCCAAGVPDGHCHDLAEVHAVVDALCASDRVKQDLRDVYRILAEAEAAAHGCTVDQTHFHEVGNAAGIRNALHLCLAIEAFAPDEIVCTSVQTGEGVVACAHGELAVPAPATAAILARGIPVCDSKLPGERCTPTSAALIWHFADRFEA</sequence>
<dbReference type="Proteomes" id="UP000278632">
    <property type="component" value="Unassembled WGS sequence"/>
</dbReference>
<comment type="caution">
    <text evidence="2">The sequence shown here is derived from an EMBL/GenBank/DDBJ whole genome shotgun (WGS) entry which is preliminary data.</text>
</comment>
<evidence type="ECO:0008006" key="4">
    <source>
        <dbReference type="Google" id="ProtNLM"/>
    </source>
</evidence>
<evidence type="ECO:0000313" key="2">
    <source>
        <dbReference type="EMBL" id="RNL42590.1"/>
    </source>
</evidence>
<dbReference type="InterPro" id="IPR002822">
    <property type="entry name" value="Ni_insertion"/>
</dbReference>
<proteinExistence type="predicted"/>
<dbReference type="PANTHER" id="PTHR36566:SF1">
    <property type="entry name" value="PYRIDINIUM-3,5-BISTHIOCARBOXYLIC ACID MONONUCLEOTIDE NICKEL INSERTION PROTEIN"/>
    <property type="match status" value="1"/>
</dbReference>
<dbReference type="AlphaFoldDB" id="A0A3N0B6R5"/>
<protein>
    <recommendedName>
        <fullName evidence="4">DUF111 domain-containing protein</fullName>
    </recommendedName>
</protein>
<evidence type="ECO:0000313" key="3">
    <source>
        <dbReference type="Proteomes" id="UP000278632"/>
    </source>
</evidence>
<accession>A0A3N0B6R5</accession>
<gene>
    <name evidence="2" type="ORF">DMP08_08415</name>
</gene>
<dbReference type="RefSeq" id="WP_123192472.1">
    <property type="nucleotide sequence ID" value="NZ_QICD01000016.1"/>
</dbReference>
<dbReference type="OrthoDB" id="9765625at2"/>
<dbReference type="Pfam" id="PF01969">
    <property type="entry name" value="Ni_insertion"/>
    <property type="match status" value="1"/>
</dbReference>
<keyword evidence="1" id="KW-0533">Nickel</keyword>
<keyword evidence="3" id="KW-1185">Reference proteome</keyword>
<organism evidence="2 3">
    <name type="scientific">Paraeggerthella hongkongensis</name>
    <dbReference type="NCBI Taxonomy" id="230658"/>
    <lineage>
        <taxon>Bacteria</taxon>
        <taxon>Bacillati</taxon>
        <taxon>Actinomycetota</taxon>
        <taxon>Coriobacteriia</taxon>
        <taxon>Eggerthellales</taxon>
        <taxon>Eggerthellaceae</taxon>
        <taxon>Paraeggerthella</taxon>
    </lineage>
</organism>
<dbReference type="PANTHER" id="PTHR36566">
    <property type="entry name" value="NICKEL INSERTION PROTEIN-RELATED"/>
    <property type="match status" value="1"/>
</dbReference>
<evidence type="ECO:0000256" key="1">
    <source>
        <dbReference type="ARBA" id="ARBA00022596"/>
    </source>
</evidence>
<name>A0A3N0B6R5_9ACTN</name>
<reference evidence="3" key="1">
    <citation type="submission" date="2018-05" db="EMBL/GenBank/DDBJ databases">
        <title>Genome Sequencing of selected type strains of the family Eggerthellaceae.</title>
        <authorList>
            <person name="Danylec N."/>
            <person name="Stoll D.A."/>
            <person name="Doetsch A."/>
            <person name="Huch M."/>
        </authorList>
    </citation>
    <scope>NUCLEOTIDE SEQUENCE [LARGE SCALE GENOMIC DNA]</scope>
    <source>
        <strain evidence="3">DSM 16106</strain>
    </source>
</reference>